<comment type="caution">
    <text evidence="2">The sequence shown here is derived from an EMBL/GenBank/DDBJ whole genome shotgun (WGS) entry which is preliminary data.</text>
</comment>
<evidence type="ECO:0000259" key="1">
    <source>
        <dbReference type="SMART" id="SM00858"/>
    </source>
</evidence>
<dbReference type="SMART" id="SM00858">
    <property type="entry name" value="SAF"/>
    <property type="match status" value="1"/>
</dbReference>
<dbReference type="OrthoDB" id="4808509at2"/>
<dbReference type="CDD" id="cd11614">
    <property type="entry name" value="SAF_CpaB_FlgA_like"/>
    <property type="match status" value="1"/>
</dbReference>
<evidence type="ECO:0000313" key="2">
    <source>
        <dbReference type="EMBL" id="RHW23706.1"/>
    </source>
</evidence>
<dbReference type="EMBL" id="QXGH01000041">
    <property type="protein sequence ID" value="RHW23706.1"/>
    <property type="molecule type" value="Genomic_DNA"/>
</dbReference>
<dbReference type="InterPro" id="IPR013974">
    <property type="entry name" value="SAF"/>
</dbReference>
<organism evidence="2 3">
    <name type="scientific">Nocardioides immobilis</name>
    <dbReference type="NCBI Taxonomy" id="2049295"/>
    <lineage>
        <taxon>Bacteria</taxon>
        <taxon>Bacillati</taxon>
        <taxon>Actinomycetota</taxon>
        <taxon>Actinomycetes</taxon>
        <taxon>Propionibacteriales</taxon>
        <taxon>Nocardioidaceae</taxon>
        <taxon>Nocardioides</taxon>
    </lineage>
</organism>
<reference evidence="2 3" key="1">
    <citation type="submission" date="2018-09" db="EMBL/GenBank/DDBJ databases">
        <title>Genome sequencing of Nocardioides immobilis CCTCC AB 2017083 for comparison to Nocardioides silvaticus.</title>
        <authorList>
            <person name="Li C."/>
            <person name="Wang G."/>
        </authorList>
    </citation>
    <scope>NUCLEOTIDE SEQUENCE [LARGE SCALE GENOMIC DNA]</scope>
    <source>
        <strain evidence="2 3">CCTCC AB 2017083</strain>
    </source>
</reference>
<accession>A0A417XTP9</accession>
<proteinExistence type="predicted"/>
<feature type="domain" description="SAF" evidence="1">
    <location>
        <begin position="54"/>
        <end position="116"/>
    </location>
</feature>
<name>A0A417XTP9_9ACTN</name>
<sequence>MANRDLPLRLRLRDRLTSVRRAVLRRRRTLAVLCTVAAVAAGVRAAAPPAAPTVEVLVAASDLPAGARLDSGDLGTIALTPDAVPDGALDDADDATGSILAAPVRAGEPVTDVRLVGPGLTEGAPGTVALPVRLSDAAQAGLLEVGDAIDLLATDPESRSTITVASGALVLAVPDVEQDAPDAIPGRIVVLGIPAAAVAEVTGSAVTAFVTYAWANR</sequence>
<dbReference type="RefSeq" id="WP_118928629.1">
    <property type="nucleotide sequence ID" value="NZ_QXGH01000041.1"/>
</dbReference>
<keyword evidence="3" id="KW-1185">Reference proteome</keyword>
<evidence type="ECO:0000313" key="3">
    <source>
        <dbReference type="Proteomes" id="UP000283644"/>
    </source>
</evidence>
<gene>
    <name evidence="2" type="ORF">D0Z08_28255</name>
</gene>
<protein>
    <submittedName>
        <fullName evidence="2">Pilus assembly protein CpaB</fullName>
    </submittedName>
</protein>
<dbReference type="Proteomes" id="UP000283644">
    <property type="component" value="Unassembled WGS sequence"/>
</dbReference>
<dbReference type="Pfam" id="PF08666">
    <property type="entry name" value="SAF"/>
    <property type="match status" value="1"/>
</dbReference>
<dbReference type="AlphaFoldDB" id="A0A417XTP9"/>